<dbReference type="PANTHER" id="PTHR30561">
    <property type="entry name" value="SMR FAMILY PROTON-DEPENDENT DRUG EFFLUX TRANSPORTER SUGE"/>
    <property type="match status" value="1"/>
</dbReference>
<dbReference type="Gene3D" id="1.10.3730.20">
    <property type="match status" value="1"/>
</dbReference>
<dbReference type="Pfam" id="PF00893">
    <property type="entry name" value="Multi_Drug_Res"/>
    <property type="match status" value="1"/>
</dbReference>
<reference evidence="10 11" key="1">
    <citation type="submission" date="2016-03" db="EMBL/GenBank/DDBJ databases">
        <authorList>
            <person name="Sant'Anna F.H."/>
            <person name="Ambrosini A."/>
            <person name="Souza R."/>
            <person name="Bach E."/>
            <person name="Fernandes G."/>
            <person name="Balsanelli E."/>
            <person name="Baura V.A."/>
            <person name="Souza E.M."/>
            <person name="Passaglia L."/>
        </authorList>
    </citation>
    <scope>NUCLEOTIDE SEQUENCE [LARGE SCALE GENOMIC DNA]</scope>
    <source>
        <strain evidence="10 11">P26E</strain>
    </source>
</reference>
<evidence type="ECO:0000256" key="8">
    <source>
        <dbReference type="SAM" id="MobiDB-lite"/>
    </source>
</evidence>
<dbReference type="InterPro" id="IPR037185">
    <property type="entry name" value="EmrE-like"/>
</dbReference>
<proteinExistence type="inferred from homology"/>
<dbReference type="EMBL" id="LVWI01000001">
    <property type="protein sequence ID" value="OKP91581.1"/>
    <property type="molecule type" value="Genomic_DNA"/>
</dbReference>
<evidence type="ECO:0000256" key="5">
    <source>
        <dbReference type="ARBA" id="ARBA00022989"/>
    </source>
</evidence>
<keyword evidence="4 7" id="KW-0812">Transmembrane</keyword>
<keyword evidence="11" id="KW-1185">Reference proteome</keyword>
<evidence type="ECO:0000256" key="2">
    <source>
        <dbReference type="ARBA" id="ARBA00022448"/>
    </source>
</evidence>
<evidence type="ECO:0000256" key="1">
    <source>
        <dbReference type="ARBA" id="ARBA00004651"/>
    </source>
</evidence>
<dbReference type="InterPro" id="IPR045324">
    <property type="entry name" value="Small_multidrug_res"/>
</dbReference>
<dbReference type="SUPFAM" id="SSF103481">
    <property type="entry name" value="Multidrug resistance efflux transporter EmrE"/>
    <property type="match status" value="1"/>
</dbReference>
<keyword evidence="3" id="KW-1003">Cell membrane</keyword>
<dbReference type="RefSeq" id="WP_074106231.1">
    <property type="nucleotide sequence ID" value="NZ_LVWI01000001.1"/>
</dbReference>
<feature type="transmembrane region" description="Helical" evidence="9">
    <location>
        <begin position="26"/>
        <end position="46"/>
    </location>
</feature>
<keyword evidence="5 9" id="KW-1133">Transmembrane helix</keyword>
<evidence type="ECO:0000313" key="11">
    <source>
        <dbReference type="Proteomes" id="UP000186058"/>
    </source>
</evidence>
<feature type="transmembrane region" description="Helical" evidence="9">
    <location>
        <begin position="58"/>
        <end position="78"/>
    </location>
</feature>
<accession>A0ABX3EW24</accession>
<dbReference type="PANTHER" id="PTHR30561:SF1">
    <property type="entry name" value="MULTIDRUG TRANSPORTER EMRE"/>
    <property type="match status" value="1"/>
</dbReference>
<protein>
    <submittedName>
        <fullName evidence="10">Quaternary ammonium transporter</fullName>
    </submittedName>
</protein>
<comment type="caution">
    <text evidence="10">The sequence shown here is derived from an EMBL/GenBank/DDBJ whole genome shotgun (WGS) entry which is preliminary data.</text>
</comment>
<sequence>MAYLLLALSISSELLGTSMLKASQGFTRLYPSIVTVVAFVCSFYFLSISLKTIPLNTAYAIWSGLGTVVTVIISVVIWKEKINTASIVGIAFIVIGVVVLNLLGPGHGSSDDAASSKGPIHTVEEQSSLH</sequence>
<gene>
    <name evidence="10" type="ORF">A3844_00150</name>
</gene>
<organism evidence="10 11">
    <name type="scientific">Paenibacillus helianthi</name>
    <dbReference type="NCBI Taxonomy" id="1349432"/>
    <lineage>
        <taxon>Bacteria</taxon>
        <taxon>Bacillati</taxon>
        <taxon>Bacillota</taxon>
        <taxon>Bacilli</taxon>
        <taxon>Bacillales</taxon>
        <taxon>Paenibacillaceae</taxon>
        <taxon>Paenibacillus</taxon>
    </lineage>
</organism>
<keyword evidence="6 9" id="KW-0472">Membrane</keyword>
<comment type="similarity">
    <text evidence="7">Belongs to the drug/metabolite transporter (DMT) superfamily. Small multidrug resistance (SMR) (TC 2.A.7.1) family.</text>
</comment>
<evidence type="ECO:0000256" key="7">
    <source>
        <dbReference type="RuleBase" id="RU003942"/>
    </source>
</evidence>
<dbReference type="InterPro" id="IPR000390">
    <property type="entry name" value="Small_drug/metabolite_transptr"/>
</dbReference>
<evidence type="ECO:0000256" key="3">
    <source>
        <dbReference type="ARBA" id="ARBA00022475"/>
    </source>
</evidence>
<evidence type="ECO:0000256" key="9">
    <source>
        <dbReference type="SAM" id="Phobius"/>
    </source>
</evidence>
<dbReference type="Proteomes" id="UP000186058">
    <property type="component" value="Unassembled WGS sequence"/>
</dbReference>
<feature type="region of interest" description="Disordered" evidence="8">
    <location>
        <begin position="108"/>
        <end position="130"/>
    </location>
</feature>
<comment type="subcellular location">
    <subcellularLocation>
        <location evidence="1 7">Cell membrane</location>
        <topology evidence="1 7">Multi-pass membrane protein</topology>
    </subcellularLocation>
</comment>
<feature type="transmembrane region" description="Helical" evidence="9">
    <location>
        <begin position="84"/>
        <end position="103"/>
    </location>
</feature>
<evidence type="ECO:0000256" key="6">
    <source>
        <dbReference type="ARBA" id="ARBA00023136"/>
    </source>
</evidence>
<keyword evidence="2" id="KW-0813">Transport</keyword>
<evidence type="ECO:0000313" key="10">
    <source>
        <dbReference type="EMBL" id="OKP91581.1"/>
    </source>
</evidence>
<name>A0ABX3EW24_9BACL</name>
<evidence type="ECO:0000256" key="4">
    <source>
        <dbReference type="ARBA" id="ARBA00022692"/>
    </source>
</evidence>